<organism evidence="1 2">
    <name type="scientific">Lasius niger</name>
    <name type="common">Black garden ant</name>
    <dbReference type="NCBI Taxonomy" id="67767"/>
    <lineage>
        <taxon>Eukaryota</taxon>
        <taxon>Metazoa</taxon>
        <taxon>Ecdysozoa</taxon>
        <taxon>Arthropoda</taxon>
        <taxon>Hexapoda</taxon>
        <taxon>Insecta</taxon>
        <taxon>Pterygota</taxon>
        <taxon>Neoptera</taxon>
        <taxon>Endopterygota</taxon>
        <taxon>Hymenoptera</taxon>
        <taxon>Apocrita</taxon>
        <taxon>Aculeata</taxon>
        <taxon>Formicoidea</taxon>
        <taxon>Formicidae</taxon>
        <taxon>Formicinae</taxon>
        <taxon>Lasius</taxon>
        <taxon>Lasius</taxon>
    </lineage>
</organism>
<dbReference type="EMBL" id="LBMM01024567">
    <property type="protein sequence ID" value="KMQ82555.1"/>
    <property type="molecule type" value="Genomic_DNA"/>
</dbReference>
<reference evidence="1 2" key="1">
    <citation type="submission" date="2015-04" db="EMBL/GenBank/DDBJ databases">
        <title>Lasius niger genome sequencing.</title>
        <authorList>
            <person name="Konorov E.A."/>
            <person name="Nikitin M.A."/>
            <person name="Kirill M.V."/>
            <person name="Chang P."/>
        </authorList>
    </citation>
    <scope>NUCLEOTIDE SEQUENCE [LARGE SCALE GENOMIC DNA]</scope>
    <source>
        <tissue evidence="1">Whole</tissue>
    </source>
</reference>
<protein>
    <submittedName>
        <fullName evidence="1">Adenine deaminase</fullName>
    </submittedName>
</protein>
<evidence type="ECO:0000313" key="2">
    <source>
        <dbReference type="Proteomes" id="UP000036403"/>
    </source>
</evidence>
<keyword evidence="2" id="KW-1185">Reference proteome</keyword>
<dbReference type="AlphaFoldDB" id="A0A0J7MPN4"/>
<sequence length="83" mass="9401">MIHWLASAGNRNLLACRVLRFKQPLVAASYAGVDYFGWIMPLVQAFLQDVEGFGHCELGVNRLFGFCTVLHPLRPSDRVKPVW</sequence>
<dbReference type="PaxDb" id="67767-A0A0J7MPN4"/>
<comment type="caution">
    <text evidence="1">The sequence shown here is derived from an EMBL/GenBank/DDBJ whole genome shotgun (WGS) entry which is preliminary data.</text>
</comment>
<gene>
    <name evidence="1" type="ORF">RF55_22576</name>
</gene>
<proteinExistence type="predicted"/>
<evidence type="ECO:0000313" key="1">
    <source>
        <dbReference type="EMBL" id="KMQ82555.1"/>
    </source>
</evidence>
<accession>A0A0J7MPN4</accession>
<dbReference type="Proteomes" id="UP000036403">
    <property type="component" value="Unassembled WGS sequence"/>
</dbReference>
<name>A0A0J7MPN4_LASNI</name>